<organism evidence="6 7">
    <name type="scientific">Sumerlaea chitinivorans</name>
    <dbReference type="NCBI Taxonomy" id="2250252"/>
    <lineage>
        <taxon>Bacteria</taxon>
        <taxon>Candidatus Sumerlaeota</taxon>
        <taxon>Candidatus Sumerlaeia</taxon>
        <taxon>Candidatus Sumerlaeales</taxon>
        <taxon>Candidatus Sumerlaeaceae</taxon>
        <taxon>Candidatus Sumerlaea</taxon>
    </lineage>
</organism>
<dbReference type="AlphaFoldDB" id="A0A2Z4Y6Z4"/>
<keyword evidence="6" id="KW-0269">Exonuclease</keyword>
<proteinExistence type="inferred from homology"/>
<dbReference type="Gene3D" id="3.60.21.10">
    <property type="match status" value="1"/>
</dbReference>
<dbReference type="PANTHER" id="PTHR42988:SF2">
    <property type="entry name" value="CYCLIC NUCLEOTIDE PHOSPHODIESTERASE CBUA0032-RELATED"/>
    <property type="match status" value="1"/>
</dbReference>
<keyword evidence="6" id="KW-0540">Nuclease</keyword>
<evidence type="ECO:0000259" key="5">
    <source>
        <dbReference type="Pfam" id="PF00149"/>
    </source>
</evidence>
<dbReference type="InterPro" id="IPR004843">
    <property type="entry name" value="Calcineurin-like_PHP"/>
</dbReference>
<evidence type="ECO:0000256" key="3">
    <source>
        <dbReference type="ARBA" id="ARBA00023004"/>
    </source>
</evidence>
<evidence type="ECO:0000256" key="1">
    <source>
        <dbReference type="ARBA" id="ARBA00022723"/>
    </source>
</evidence>
<keyword evidence="1" id="KW-0479">Metal-binding</keyword>
<keyword evidence="2" id="KW-0378">Hydrolase</keyword>
<reference evidence="6 7" key="1">
    <citation type="submission" date="2018-05" db="EMBL/GenBank/DDBJ databases">
        <title>A metagenomic window into the 2 km-deep terrestrial subsurface aquifer revealed taxonomically and functionally diverse microbial community comprising novel uncultured bacterial lineages.</title>
        <authorList>
            <person name="Kadnikov V.V."/>
            <person name="Mardanov A.V."/>
            <person name="Beletsky A.V."/>
            <person name="Banks D."/>
            <person name="Pimenov N.V."/>
            <person name="Frank Y.A."/>
            <person name="Karnachuk O.V."/>
            <person name="Ravin N.V."/>
        </authorList>
    </citation>
    <scope>NUCLEOTIDE SEQUENCE [LARGE SCALE GENOMIC DNA]</scope>
    <source>
        <strain evidence="6">BY</strain>
    </source>
</reference>
<dbReference type="KEGG" id="schv:BRCON_1821"/>
<feature type="domain" description="Calcineurin-like phosphoesterase" evidence="5">
    <location>
        <begin position="15"/>
        <end position="203"/>
    </location>
</feature>
<dbReference type="InterPro" id="IPR029052">
    <property type="entry name" value="Metallo-depent_PP-like"/>
</dbReference>
<gene>
    <name evidence="6" type="ORF">BRCON_1821</name>
</gene>
<evidence type="ECO:0000256" key="2">
    <source>
        <dbReference type="ARBA" id="ARBA00022801"/>
    </source>
</evidence>
<dbReference type="PANTHER" id="PTHR42988">
    <property type="entry name" value="PHOSPHOHYDROLASE"/>
    <property type="match status" value="1"/>
</dbReference>
<comment type="similarity">
    <text evidence="4">Belongs to the cyclic nucleotide phosphodiesterase class-III family.</text>
</comment>
<accession>A0A2Z4Y6Z4</accession>
<dbReference type="GO" id="GO:0004527">
    <property type="term" value="F:exonuclease activity"/>
    <property type="evidence" value="ECO:0007669"/>
    <property type="project" value="UniProtKB-KW"/>
</dbReference>
<dbReference type="Proteomes" id="UP000262583">
    <property type="component" value="Chromosome"/>
</dbReference>
<evidence type="ECO:0000256" key="4">
    <source>
        <dbReference type="ARBA" id="ARBA00025742"/>
    </source>
</evidence>
<protein>
    <submittedName>
        <fullName evidence="6">Putative DNA repair exonuclease</fullName>
    </submittedName>
</protein>
<dbReference type="Pfam" id="PF00149">
    <property type="entry name" value="Metallophos"/>
    <property type="match status" value="1"/>
</dbReference>
<dbReference type="EMBL" id="CP030759">
    <property type="protein sequence ID" value="AXA36598.1"/>
    <property type="molecule type" value="Genomic_DNA"/>
</dbReference>
<dbReference type="InterPro" id="IPR050884">
    <property type="entry name" value="CNP_phosphodiesterase-III"/>
</dbReference>
<name>A0A2Z4Y6Z4_SUMC1</name>
<sequence length="281" mass="32269">MFLEMASTKDSSKRSILHCSDIHVGRGFREEPAERFLALAHQLRPDAVVVSGDLTMRARRWQFLKARALLERFPQPLVVIPGNHDIPLYLLPMRLFAPFYNYRRFAADLNRAPLVLGNVCIYALNTINPFRHQQGILRPEALEEVRRWAKATPPGSWRVLVVHQHFANTPDNPRPGIYPHAQARLHEIASAGVHLVLHGHVHQSSLRTAQEMFPGCADRVVVAAVGTLSCARTRGSERIYQFNHIEFDADALRLQMWNWNVTMRTFEPAEERIFARQWFEG</sequence>
<dbReference type="GO" id="GO:0046872">
    <property type="term" value="F:metal ion binding"/>
    <property type="evidence" value="ECO:0007669"/>
    <property type="project" value="UniProtKB-KW"/>
</dbReference>
<evidence type="ECO:0000313" key="7">
    <source>
        <dbReference type="Proteomes" id="UP000262583"/>
    </source>
</evidence>
<evidence type="ECO:0000313" key="6">
    <source>
        <dbReference type="EMBL" id="AXA36598.1"/>
    </source>
</evidence>
<keyword evidence="3" id="KW-0408">Iron</keyword>
<dbReference type="SUPFAM" id="SSF56300">
    <property type="entry name" value="Metallo-dependent phosphatases"/>
    <property type="match status" value="1"/>
</dbReference>